<dbReference type="EMBL" id="JACRTI010000017">
    <property type="protein sequence ID" value="MBC8601838.1"/>
    <property type="molecule type" value="Genomic_DNA"/>
</dbReference>
<organism evidence="3 4">
    <name type="scientific">Parabacteroides acidifaciens</name>
    <dbReference type="NCBI Taxonomy" id="2290935"/>
    <lineage>
        <taxon>Bacteria</taxon>
        <taxon>Pseudomonadati</taxon>
        <taxon>Bacteroidota</taxon>
        <taxon>Bacteroidia</taxon>
        <taxon>Bacteroidales</taxon>
        <taxon>Tannerellaceae</taxon>
        <taxon>Parabacteroides</taxon>
    </lineage>
</organism>
<dbReference type="PROSITE" id="PS51257">
    <property type="entry name" value="PROKAR_LIPOPROTEIN"/>
    <property type="match status" value="1"/>
</dbReference>
<reference evidence="2 5" key="2">
    <citation type="submission" date="2020-08" db="EMBL/GenBank/DDBJ databases">
        <title>Genome public.</title>
        <authorList>
            <person name="Liu C."/>
            <person name="Sun Q."/>
        </authorList>
    </citation>
    <scope>NUCLEOTIDE SEQUENCE [LARGE SCALE GENOMIC DNA]</scope>
    <source>
        <strain evidence="2 5">426_9</strain>
    </source>
</reference>
<protein>
    <submittedName>
        <fullName evidence="3">6-bladed beta-propeller</fullName>
    </submittedName>
</protein>
<feature type="chain" id="PRO_5017758564" evidence="1">
    <location>
        <begin position="21"/>
        <end position="386"/>
    </location>
</feature>
<comment type="caution">
    <text evidence="3">The sequence shown here is derived from an EMBL/GenBank/DDBJ whole genome shotgun (WGS) entry which is preliminary data.</text>
</comment>
<dbReference type="Gene3D" id="2.120.10.30">
    <property type="entry name" value="TolB, C-terminal domain"/>
    <property type="match status" value="1"/>
</dbReference>
<dbReference type="EMBL" id="QREV01000017">
    <property type="protein sequence ID" value="RDU49405.1"/>
    <property type="molecule type" value="Genomic_DNA"/>
</dbReference>
<proteinExistence type="predicted"/>
<dbReference type="Proteomes" id="UP000629596">
    <property type="component" value="Unassembled WGS sequence"/>
</dbReference>
<dbReference type="RefSeq" id="WP_115499340.1">
    <property type="nucleotide sequence ID" value="NZ_JACRTI010000017.1"/>
</dbReference>
<evidence type="ECO:0000313" key="4">
    <source>
        <dbReference type="Proteomes" id="UP000256321"/>
    </source>
</evidence>
<evidence type="ECO:0000256" key="1">
    <source>
        <dbReference type="SAM" id="SignalP"/>
    </source>
</evidence>
<dbReference type="AlphaFoldDB" id="A0A3D8HEL4"/>
<dbReference type="Pfam" id="PF17170">
    <property type="entry name" value="DUF5128"/>
    <property type="match status" value="1"/>
</dbReference>
<evidence type="ECO:0000313" key="3">
    <source>
        <dbReference type="EMBL" id="RDU49405.1"/>
    </source>
</evidence>
<dbReference type="Proteomes" id="UP000256321">
    <property type="component" value="Unassembled WGS sequence"/>
</dbReference>
<sequence length="386" mass="43547">MKVKALLPFATILLTSLAGCGSPTQKSMQANDGSVRIVENPDGPLYICDLKTVKDTIDVPLSELVEDCRIVRFETSDEAMFKAWWIQVSDNYICIRQESDVVKLYDKDGKFLCNVGAMGHGPGEYALTTYDEVIDEQRGHIFLTPFYGKKIMMYGLDGKWIKDINLPGQINKAKIEINADGTLSVIHMPFQEGAPFAFRVDTDGNILDKVPASPYMLASNFDGEIFSYRNTGTFDFFYTGVDTTYTYDTKANRLIPRFTMNFPGLGEKPYHIYTELPNHVITNYYTWVDGQFIPGGTVLVDKQKMSSTQFRLVNDFYGNLPVSNPNIHFNKGWFMFNIEPGALSEMIETHLTSGKCPDKDKAKLKELAGSLHENDNNLMFVGKLKR</sequence>
<gene>
    <name evidence="3" type="ORF">DWU89_09100</name>
    <name evidence="2" type="ORF">H8784_08890</name>
</gene>
<evidence type="ECO:0000313" key="5">
    <source>
        <dbReference type="Proteomes" id="UP000629596"/>
    </source>
</evidence>
<feature type="signal peptide" evidence="1">
    <location>
        <begin position="1"/>
        <end position="20"/>
    </location>
</feature>
<keyword evidence="1" id="KW-0732">Signal</keyword>
<dbReference type="SUPFAM" id="SSF63825">
    <property type="entry name" value="YWTD domain"/>
    <property type="match status" value="1"/>
</dbReference>
<name>A0A3D8HEL4_9BACT</name>
<evidence type="ECO:0000313" key="2">
    <source>
        <dbReference type="EMBL" id="MBC8601838.1"/>
    </source>
</evidence>
<reference evidence="3 4" key="1">
    <citation type="submission" date="2018-07" db="EMBL/GenBank/DDBJ databases">
        <title>Parabacteroides acidifaciens nov. sp., isolated from human feces.</title>
        <authorList>
            <person name="Wang Y.J."/>
        </authorList>
    </citation>
    <scope>NUCLEOTIDE SEQUENCE [LARGE SCALE GENOMIC DNA]</scope>
    <source>
        <strain evidence="3 4">426-9</strain>
    </source>
</reference>
<accession>A0A3D8HEL4</accession>
<dbReference type="InterPro" id="IPR011042">
    <property type="entry name" value="6-blade_b-propeller_TolB-like"/>
</dbReference>
<keyword evidence="5" id="KW-1185">Reference proteome</keyword>